<comment type="subcellular location">
    <subcellularLocation>
        <location evidence="1">Endoplasmic reticulum membrane</location>
        <topology evidence="1">Multi-pass membrane protein</topology>
    </subcellularLocation>
</comment>
<evidence type="ECO:0000256" key="7">
    <source>
        <dbReference type="ARBA" id="ARBA00023136"/>
    </source>
</evidence>
<feature type="transmembrane region" description="Helical" evidence="8">
    <location>
        <begin position="45"/>
        <end position="68"/>
    </location>
</feature>
<keyword evidence="4 8" id="KW-0812">Transmembrane</keyword>
<keyword evidence="7 8" id="KW-0472">Membrane</keyword>
<reference evidence="9" key="1">
    <citation type="submission" date="2022-07" db="EMBL/GenBank/DDBJ databases">
        <title>Phylogenomic reconstructions and comparative analyses of Kickxellomycotina fungi.</title>
        <authorList>
            <person name="Reynolds N.K."/>
            <person name="Stajich J.E."/>
            <person name="Barry K."/>
            <person name="Grigoriev I.V."/>
            <person name="Crous P."/>
            <person name="Smith M.E."/>
        </authorList>
    </citation>
    <scope>NUCLEOTIDE SEQUENCE</scope>
    <source>
        <strain evidence="9">NBRC 105414</strain>
    </source>
</reference>
<evidence type="ECO:0000256" key="5">
    <source>
        <dbReference type="ARBA" id="ARBA00022824"/>
    </source>
</evidence>
<dbReference type="AlphaFoldDB" id="A0A9W8LJP3"/>
<keyword evidence="3" id="KW-0337">GPI-anchor biosynthesis</keyword>
<dbReference type="Proteomes" id="UP001140217">
    <property type="component" value="Unassembled WGS sequence"/>
</dbReference>
<keyword evidence="5" id="KW-0256">Endoplasmic reticulum</keyword>
<accession>A0A9W8LJP3</accession>
<evidence type="ECO:0000256" key="4">
    <source>
        <dbReference type="ARBA" id="ARBA00022692"/>
    </source>
</evidence>
<dbReference type="Pfam" id="PF06699">
    <property type="entry name" value="PIG-F"/>
    <property type="match status" value="1"/>
</dbReference>
<dbReference type="EMBL" id="JANBUL010000088">
    <property type="protein sequence ID" value="KAJ2781934.1"/>
    <property type="molecule type" value="Genomic_DNA"/>
</dbReference>
<proteinExistence type="predicted"/>
<organism evidence="9 10">
    <name type="scientific">Coemansia javaensis</name>
    <dbReference type="NCBI Taxonomy" id="2761396"/>
    <lineage>
        <taxon>Eukaryota</taxon>
        <taxon>Fungi</taxon>
        <taxon>Fungi incertae sedis</taxon>
        <taxon>Zoopagomycota</taxon>
        <taxon>Kickxellomycotina</taxon>
        <taxon>Kickxellomycetes</taxon>
        <taxon>Kickxellales</taxon>
        <taxon>Kickxellaceae</taxon>
        <taxon>Coemansia</taxon>
    </lineage>
</organism>
<sequence length="252" mass="27071">MELPTHKRYPIEPNGVELALGGIASALALAAPRRGLDLYESPAKYLAVSASVLLGYYAILAFADIYCFEAPDGSAQQQQQKQRRRRRRLGVGARVRKVGGMCLGTAAAAGVIAAGLVLFGAPLASQHGATLAAAANVALLAVTPAILTLDADPDAWRRALLAGGAKTVPEQWAAGFFWCTMGAAWASAFFIPLDWDRPWQRWPIPIVGGAYLGNLLSLLYVLVRCFVLPVARADYAESEAGRRRHYPGLKRE</sequence>
<keyword evidence="10" id="KW-1185">Reference proteome</keyword>
<gene>
    <name evidence="9" type="primary">GPI11</name>
    <name evidence="9" type="ORF">H4R18_002575</name>
</gene>
<dbReference type="GO" id="GO:0006506">
    <property type="term" value="P:GPI anchor biosynthetic process"/>
    <property type="evidence" value="ECO:0007669"/>
    <property type="project" value="UniProtKB-KW"/>
</dbReference>
<evidence type="ECO:0000256" key="3">
    <source>
        <dbReference type="ARBA" id="ARBA00022502"/>
    </source>
</evidence>
<feature type="transmembrane region" description="Helical" evidence="8">
    <location>
        <begin position="203"/>
        <end position="223"/>
    </location>
</feature>
<feature type="transmembrane region" description="Helical" evidence="8">
    <location>
        <begin position="131"/>
        <end position="151"/>
    </location>
</feature>
<comment type="pathway">
    <text evidence="2">Glycolipid biosynthesis; glycosylphosphatidylinositol-anchor biosynthesis.</text>
</comment>
<protein>
    <submittedName>
        <fullName evidence="9">Glycosylphosphatidylinositol (GPI) anchor assembly protein</fullName>
    </submittedName>
</protein>
<feature type="transmembrane region" description="Helical" evidence="8">
    <location>
        <begin position="172"/>
        <end position="191"/>
    </location>
</feature>
<evidence type="ECO:0000313" key="10">
    <source>
        <dbReference type="Proteomes" id="UP001140217"/>
    </source>
</evidence>
<feature type="transmembrane region" description="Helical" evidence="8">
    <location>
        <begin position="98"/>
        <end position="119"/>
    </location>
</feature>
<keyword evidence="6 8" id="KW-1133">Transmembrane helix</keyword>
<name>A0A9W8LJP3_9FUNG</name>
<evidence type="ECO:0000256" key="8">
    <source>
        <dbReference type="SAM" id="Phobius"/>
    </source>
</evidence>
<dbReference type="OrthoDB" id="17366at2759"/>
<evidence type="ECO:0000256" key="2">
    <source>
        <dbReference type="ARBA" id="ARBA00004687"/>
    </source>
</evidence>
<evidence type="ECO:0000256" key="1">
    <source>
        <dbReference type="ARBA" id="ARBA00004477"/>
    </source>
</evidence>
<evidence type="ECO:0000256" key="6">
    <source>
        <dbReference type="ARBA" id="ARBA00022989"/>
    </source>
</evidence>
<comment type="caution">
    <text evidence="9">The sequence shown here is derived from an EMBL/GenBank/DDBJ whole genome shotgun (WGS) entry which is preliminary data.</text>
</comment>
<evidence type="ECO:0000313" key="9">
    <source>
        <dbReference type="EMBL" id="KAJ2781934.1"/>
    </source>
</evidence>
<dbReference type="InterPro" id="IPR009580">
    <property type="entry name" value="GPI_biosynthesis_protein_Pig-F"/>
</dbReference>
<dbReference type="GO" id="GO:0005789">
    <property type="term" value="C:endoplasmic reticulum membrane"/>
    <property type="evidence" value="ECO:0007669"/>
    <property type="project" value="UniProtKB-SubCell"/>
</dbReference>